<dbReference type="PANTHER" id="PTHR43306:SF1">
    <property type="entry name" value="7,8-DIHYDRO-6-HYDROXYMETHYLPTERIN DIMETHYLTRANSFERASE"/>
    <property type="match status" value="1"/>
</dbReference>
<dbReference type="SFLD" id="SFLDS00029">
    <property type="entry name" value="Radical_SAM"/>
    <property type="match status" value="1"/>
</dbReference>
<dbReference type="Gene3D" id="3.20.20.70">
    <property type="entry name" value="Aldolase class I"/>
    <property type="match status" value="1"/>
</dbReference>
<dbReference type="GO" id="GO:0003824">
    <property type="term" value="F:catalytic activity"/>
    <property type="evidence" value="ECO:0007669"/>
    <property type="project" value="InterPro"/>
</dbReference>
<accession>A0A9X2FCZ1</accession>
<dbReference type="Pfam" id="PF23545">
    <property type="entry name" value="Zn_ribbon_HMPTM"/>
    <property type="match status" value="1"/>
</dbReference>
<keyword evidence="5" id="KW-0411">Iron-sulfur</keyword>
<dbReference type="InterPro" id="IPR007197">
    <property type="entry name" value="rSAM"/>
</dbReference>
<keyword evidence="8" id="KW-1185">Reference proteome</keyword>
<dbReference type="GO" id="GO:0046872">
    <property type="term" value="F:metal ion binding"/>
    <property type="evidence" value="ECO:0007669"/>
    <property type="project" value="UniProtKB-KW"/>
</dbReference>
<proteinExistence type="predicted"/>
<sequence>MNFRNYQFLGATQSLCPECLTVVPAKILNRDGRVYFRKHCQEHGMREDFVCSDATWFDRHVGSAPGKVPLEMAVEPNRGCPYDCGLCTEHEQHTCLGLLEITANCNLECPMCFASSAPGLKHLSYDDCVRAIDHLVAAEGQPEVLQLSGGEPTIHPRFLDLLAYACDQPIDVVMINTNGVRLARDRRFLEVVAEHRKRAEVYLQFDGFDNTVYQSLRGEPLLESKLACVQACGELGINVTLVATLQAGVNFGANSDSSWLGRLLDFATERPWVTGVSFQPATYVGRHFLPEELEQRVTFPDVIHAIERETDGRWQESDFTPLPCAHPNAHTVAYGYRAGGRTTPLARLIDIAEHIDLLSGRITYTRPRARDLIQEVMNRRCCGSGGCCEPREPNALASGELPVVSTTSNRVNLGREPAASAYGSQSLEEIGQEFTLRALSENLDPCDMFRITTTSFMDAYNFDIRQLMKSCVHFVLPSGHIIPFSAYNTLYREGHVPLPELKAASLCHSDGSSATEESRLPVREG</sequence>
<dbReference type="CDD" id="cd01335">
    <property type="entry name" value="Radical_SAM"/>
    <property type="match status" value="1"/>
</dbReference>
<evidence type="ECO:0000259" key="6">
    <source>
        <dbReference type="PROSITE" id="PS51918"/>
    </source>
</evidence>
<dbReference type="Proteomes" id="UP001155241">
    <property type="component" value="Unassembled WGS sequence"/>
</dbReference>
<protein>
    <submittedName>
        <fullName evidence="7">Radical SAM protein</fullName>
    </submittedName>
</protein>
<dbReference type="AlphaFoldDB" id="A0A9X2FCZ1"/>
<comment type="caution">
    <text evidence="7">The sequence shown here is derived from an EMBL/GenBank/DDBJ whole genome shotgun (WGS) entry which is preliminary data.</text>
</comment>
<evidence type="ECO:0000313" key="7">
    <source>
        <dbReference type="EMBL" id="MCO6046787.1"/>
    </source>
</evidence>
<dbReference type="SFLD" id="SFLDG01067">
    <property type="entry name" value="SPASM/twitch_domain_containing"/>
    <property type="match status" value="1"/>
</dbReference>
<evidence type="ECO:0000256" key="4">
    <source>
        <dbReference type="ARBA" id="ARBA00023004"/>
    </source>
</evidence>
<keyword evidence="3" id="KW-0479">Metal-binding</keyword>
<evidence type="ECO:0000256" key="1">
    <source>
        <dbReference type="ARBA" id="ARBA00001966"/>
    </source>
</evidence>
<dbReference type="InterPro" id="IPR034474">
    <property type="entry name" value="Methyltransferase_Class_D"/>
</dbReference>
<keyword evidence="2" id="KW-0949">S-adenosyl-L-methionine</keyword>
<feature type="domain" description="Radical SAM core" evidence="6">
    <location>
        <begin position="88"/>
        <end position="313"/>
    </location>
</feature>
<evidence type="ECO:0000313" key="8">
    <source>
        <dbReference type="Proteomes" id="UP001155241"/>
    </source>
</evidence>
<keyword evidence="4" id="KW-0408">Iron</keyword>
<dbReference type="EMBL" id="JAMXLR010000077">
    <property type="protein sequence ID" value="MCO6046787.1"/>
    <property type="molecule type" value="Genomic_DNA"/>
</dbReference>
<dbReference type="InterPro" id="IPR058240">
    <property type="entry name" value="rSAM_sf"/>
</dbReference>
<dbReference type="InterPro" id="IPR056488">
    <property type="entry name" value="Zn_ribbon_HMPTM"/>
</dbReference>
<reference evidence="7" key="1">
    <citation type="submission" date="2022-06" db="EMBL/GenBank/DDBJ databases">
        <title>Aeoliella straminimaris, a novel planctomycete from sediments.</title>
        <authorList>
            <person name="Vitorino I.R."/>
            <person name="Lage O.M."/>
        </authorList>
    </citation>
    <scope>NUCLEOTIDE SEQUENCE</scope>
    <source>
        <strain evidence="7">ICT_H6.2</strain>
    </source>
</reference>
<evidence type="ECO:0000256" key="2">
    <source>
        <dbReference type="ARBA" id="ARBA00022691"/>
    </source>
</evidence>
<name>A0A9X2FCZ1_9BACT</name>
<dbReference type="RefSeq" id="WP_252854899.1">
    <property type="nucleotide sequence ID" value="NZ_JAMXLR010000077.1"/>
</dbReference>
<dbReference type="SFLD" id="SFLDG01100">
    <property type="entry name" value="methyltransferase_(Class_D)"/>
    <property type="match status" value="1"/>
</dbReference>
<dbReference type="SUPFAM" id="SSF102114">
    <property type="entry name" value="Radical SAM enzymes"/>
    <property type="match status" value="1"/>
</dbReference>
<evidence type="ECO:0000256" key="3">
    <source>
        <dbReference type="ARBA" id="ARBA00022723"/>
    </source>
</evidence>
<dbReference type="GO" id="GO:0051536">
    <property type="term" value="F:iron-sulfur cluster binding"/>
    <property type="evidence" value="ECO:0007669"/>
    <property type="project" value="UniProtKB-KW"/>
</dbReference>
<evidence type="ECO:0000256" key="5">
    <source>
        <dbReference type="ARBA" id="ARBA00023014"/>
    </source>
</evidence>
<dbReference type="PANTHER" id="PTHR43306">
    <property type="entry name" value="7,8-DIHYDRO-6-HYDROXYMETHYLPTERIN DIMETHYLTRANSFERASE"/>
    <property type="match status" value="1"/>
</dbReference>
<gene>
    <name evidence="7" type="ORF">NG895_23055</name>
</gene>
<dbReference type="Pfam" id="PF04055">
    <property type="entry name" value="Radical_SAM"/>
    <property type="match status" value="1"/>
</dbReference>
<dbReference type="InterPro" id="IPR013785">
    <property type="entry name" value="Aldolase_TIM"/>
</dbReference>
<organism evidence="7 8">
    <name type="scientific">Aeoliella straminimaris</name>
    <dbReference type="NCBI Taxonomy" id="2954799"/>
    <lineage>
        <taxon>Bacteria</taxon>
        <taxon>Pseudomonadati</taxon>
        <taxon>Planctomycetota</taxon>
        <taxon>Planctomycetia</taxon>
        <taxon>Pirellulales</taxon>
        <taxon>Lacipirellulaceae</taxon>
        <taxon>Aeoliella</taxon>
    </lineage>
</organism>
<dbReference type="PROSITE" id="PS51918">
    <property type="entry name" value="RADICAL_SAM"/>
    <property type="match status" value="1"/>
</dbReference>
<comment type="cofactor">
    <cofactor evidence="1">
        <name>[4Fe-4S] cluster</name>
        <dbReference type="ChEBI" id="CHEBI:49883"/>
    </cofactor>
</comment>